<feature type="compositionally biased region" description="Low complexity" evidence="3">
    <location>
        <begin position="115"/>
        <end position="127"/>
    </location>
</feature>
<evidence type="ECO:0008006" key="8">
    <source>
        <dbReference type="Google" id="ProtNLM"/>
    </source>
</evidence>
<sequence length="742" mass="83456">MLKRKKPRQNSTNTSPSSSPPHQGIVGIISNNELNSKLLQHKNNDQINNNSNSSNNNHSPTKGHSDSNGNSRSKTKKKKNKHKKSPTTNNSNTTTPASPTATLTINTRPLDDPVTTPTNATTTTESTNGKVYSKKYQKSEFDKSANHEEPKIHTLDPSNTQDFIPLFPKKDTNTININSISITSPIQKSPPSPSQNNNPHNHHYYNNPAFNTNRKNNNSNNNRDKLHIKEKVAHIPIWLEGSYSSKDLSEASLEREIDLFCKWLEPNQYETRLRLKIVREIESIVLSNWPKADVVVFGSFSSNLCIPSSDIDIQISNINENANGNNVNSNNNKQYFYNNNPIRDLYNILIKNYQNSYTNCRLISGAKVPIIKMTSQHSHYNIDICFDTPSGIENTKVVKGLLKKYKSMKTLLMVLKYFLYQNNLNETYSGGIGSYALALMVVSFIQLRYVPHNLRTNQSNSKQREGIKDASEDTDYGAMLVEFLELYGRSFNYSLYGISLENGGFYYIKDEQWGTNLTLIDPHDRENDVGKNSFNIPFVRGVFTNCLLKIVSTEVVKDYYSKLTFPTLLTRIIEERSVEQIARERNNITKYGVSLEEKNQLPSLIDVDEILPVKIDHAPSVKPAFVIGRKTPSKDIDIVIPQHQQQEESIVQDPQYIDVSSSASSSGSSNGSSSSGSGSEEFSDESNSQQGDDSDVHSSYSNSPSLSDFSDEESESKSASIVSSKENNRLIIEPKKETPFDW</sequence>
<dbReference type="GO" id="GO:0031123">
    <property type="term" value="P:RNA 3'-end processing"/>
    <property type="evidence" value="ECO:0007669"/>
    <property type="project" value="TreeGrafter"/>
</dbReference>
<feature type="compositionally biased region" description="Low complexity" evidence="3">
    <location>
        <begin position="86"/>
        <end position="102"/>
    </location>
</feature>
<dbReference type="SUPFAM" id="SSF81301">
    <property type="entry name" value="Nucleotidyltransferase"/>
    <property type="match status" value="1"/>
</dbReference>
<dbReference type="Proteomes" id="UP000695562">
    <property type="component" value="Unassembled WGS sequence"/>
</dbReference>
<evidence type="ECO:0000256" key="3">
    <source>
        <dbReference type="SAM" id="MobiDB-lite"/>
    </source>
</evidence>
<dbReference type="GO" id="GO:0031499">
    <property type="term" value="C:TRAMP complex"/>
    <property type="evidence" value="ECO:0007669"/>
    <property type="project" value="TreeGrafter"/>
</dbReference>
<evidence type="ECO:0000313" key="6">
    <source>
        <dbReference type="EMBL" id="KAF2076554.1"/>
    </source>
</evidence>
<feature type="compositionally biased region" description="Basic residues" evidence="3">
    <location>
        <begin position="73"/>
        <end position="85"/>
    </location>
</feature>
<dbReference type="AlphaFoldDB" id="A0A8J4Q229"/>
<dbReference type="GO" id="GO:0046872">
    <property type="term" value="F:metal ion binding"/>
    <property type="evidence" value="ECO:0007669"/>
    <property type="project" value="UniProtKB-KW"/>
</dbReference>
<feature type="domain" description="PAP-associated" evidence="4">
    <location>
        <begin position="476"/>
        <end position="527"/>
    </location>
</feature>
<dbReference type="Pfam" id="PF22600">
    <property type="entry name" value="MTPAP-like_central"/>
    <property type="match status" value="1"/>
</dbReference>
<keyword evidence="7" id="KW-1185">Reference proteome</keyword>
<feature type="domain" description="Poly(A) RNA polymerase mitochondrial-like central palm" evidence="5">
    <location>
        <begin position="253"/>
        <end position="399"/>
    </location>
</feature>
<feature type="compositionally biased region" description="Polar residues" evidence="3">
    <location>
        <begin position="29"/>
        <end position="38"/>
    </location>
</feature>
<evidence type="ECO:0000256" key="2">
    <source>
        <dbReference type="ARBA" id="ARBA00022842"/>
    </source>
</evidence>
<dbReference type="InterPro" id="IPR054708">
    <property type="entry name" value="MTPAP-like_central"/>
</dbReference>
<dbReference type="InterPro" id="IPR045862">
    <property type="entry name" value="Trf4-like"/>
</dbReference>
<evidence type="ECO:0000313" key="7">
    <source>
        <dbReference type="Proteomes" id="UP000695562"/>
    </source>
</evidence>
<dbReference type="EMBL" id="AJWJ01000057">
    <property type="protein sequence ID" value="KAF2076554.1"/>
    <property type="molecule type" value="Genomic_DNA"/>
</dbReference>
<dbReference type="PANTHER" id="PTHR23092:SF15">
    <property type="entry name" value="INACTIVE NON-CANONICAL POLY(A) RNA POLYMERASE PROTEIN TRF4-2-RELATED"/>
    <property type="match status" value="1"/>
</dbReference>
<feature type="region of interest" description="Disordered" evidence="3">
    <location>
        <begin position="657"/>
        <end position="742"/>
    </location>
</feature>
<name>A0A8J4Q229_9MYCE</name>
<dbReference type="GO" id="GO:0005730">
    <property type="term" value="C:nucleolus"/>
    <property type="evidence" value="ECO:0007669"/>
    <property type="project" value="TreeGrafter"/>
</dbReference>
<keyword evidence="2" id="KW-0460">Magnesium</keyword>
<keyword evidence="1" id="KW-0479">Metal-binding</keyword>
<protein>
    <recommendedName>
        <fullName evidence="8">PAP-associated domain-containing protein</fullName>
    </recommendedName>
</protein>
<gene>
    <name evidence="6" type="ORF">CYY_002168</name>
</gene>
<dbReference type="SUPFAM" id="SSF81631">
    <property type="entry name" value="PAP/OAS1 substrate-binding domain"/>
    <property type="match status" value="1"/>
</dbReference>
<feature type="compositionally biased region" description="Low complexity" evidence="3">
    <location>
        <begin position="10"/>
        <end position="21"/>
    </location>
</feature>
<feature type="compositionally biased region" description="Low complexity" evidence="3">
    <location>
        <begin position="194"/>
        <end position="221"/>
    </location>
</feature>
<dbReference type="GO" id="GO:0003729">
    <property type="term" value="F:mRNA binding"/>
    <property type="evidence" value="ECO:0007669"/>
    <property type="project" value="TreeGrafter"/>
</dbReference>
<accession>A0A8J4Q229</accession>
<dbReference type="Gene3D" id="1.10.1410.10">
    <property type="match status" value="1"/>
</dbReference>
<evidence type="ECO:0000256" key="1">
    <source>
        <dbReference type="ARBA" id="ARBA00022723"/>
    </source>
</evidence>
<feature type="region of interest" description="Disordered" evidence="3">
    <location>
        <begin position="1"/>
        <end position="162"/>
    </location>
</feature>
<proteinExistence type="predicted"/>
<dbReference type="Gene3D" id="3.30.460.10">
    <property type="entry name" value="Beta Polymerase, domain 2"/>
    <property type="match status" value="1"/>
</dbReference>
<feature type="compositionally biased region" description="Low complexity" evidence="3">
    <location>
        <begin position="45"/>
        <end position="59"/>
    </location>
</feature>
<feature type="compositionally biased region" description="Low complexity" evidence="3">
    <location>
        <begin position="660"/>
        <end position="688"/>
    </location>
</feature>
<dbReference type="Pfam" id="PF03828">
    <property type="entry name" value="PAP_assoc"/>
    <property type="match status" value="1"/>
</dbReference>
<feature type="region of interest" description="Disordered" evidence="3">
    <location>
        <begin position="182"/>
        <end position="222"/>
    </location>
</feature>
<evidence type="ECO:0000259" key="4">
    <source>
        <dbReference type="Pfam" id="PF03828"/>
    </source>
</evidence>
<dbReference type="OrthoDB" id="273917at2759"/>
<comment type="caution">
    <text evidence="6">The sequence shown here is derived from an EMBL/GenBank/DDBJ whole genome shotgun (WGS) entry which is preliminary data.</text>
</comment>
<dbReference type="InterPro" id="IPR002058">
    <property type="entry name" value="PAP_assoc"/>
</dbReference>
<evidence type="ECO:0000259" key="5">
    <source>
        <dbReference type="Pfam" id="PF22600"/>
    </source>
</evidence>
<dbReference type="InterPro" id="IPR043519">
    <property type="entry name" value="NT_sf"/>
</dbReference>
<dbReference type="GO" id="GO:0043634">
    <property type="term" value="P:polyadenylation-dependent ncRNA catabolic process"/>
    <property type="evidence" value="ECO:0007669"/>
    <property type="project" value="TreeGrafter"/>
</dbReference>
<reference evidence="6" key="1">
    <citation type="submission" date="2020-01" db="EMBL/GenBank/DDBJ databases">
        <title>Development of genomics and gene disruption for Polysphondylium violaceum indicates a role for the polyketide synthase stlB in stalk morphogenesis.</title>
        <authorList>
            <person name="Narita B."/>
            <person name="Kawabe Y."/>
            <person name="Kin K."/>
            <person name="Saito T."/>
            <person name="Gibbs R."/>
            <person name="Kuspa A."/>
            <person name="Muzny D."/>
            <person name="Queller D."/>
            <person name="Richards S."/>
            <person name="Strassman J."/>
            <person name="Sucgang R."/>
            <person name="Worley K."/>
            <person name="Schaap P."/>
        </authorList>
    </citation>
    <scope>NUCLEOTIDE SEQUENCE</scope>
    <source>
        <strain evidence="6">QSvi11</strain>
    </source>
</reference>
<organism evidence="6 7">
    <name type="scientific">Polysphondylium violaceum</name>
    <dbReference type="NCBI Taxonomy" id="133409"/>
    <lineage>
        <taxon>Eukaryota</taxon>
        <taxon>Amoebozoa</taxon>
        <taxon>Evosea</taxon>
        <taxon>Eumycetozoa</taxon>
        <taxon>Dictyostelia</taxon>
        <taxon>Dictyosteliales</taxon>
        <taxon>Dictyosteliaceae</taxon>
        <taxon>Polysphondylium</taxon>
    </lineage>
</organism>
<dbReference type="PANTHER" id="PTHR23092">
    <property type="entry name" value="POLY(A) RNA POLYMERASE"/>
    <property type="match status" value="1"/>
</dbReference>
<feature type="compositionally biased region" description="Basic and acidic residues" evidence="3">
    <location>
        <begin position="726"/>
        <end position="742"/>
    </location>
</feature>
<feature type="compositionally biased region" description="Basic and acidic residues" evidence="3">
    <location>
        <begin position="137"/>
        <end position="154"/>
    </location>
</feature>
<dbReference type="CDD" id="cd05402">
    <property type="entry name" value="NT_PAP_TUTase"/>
    <property type="match status" value="1"/>
</dbReference>
<dbReference type="GO" id="GO:1990817">
    <property type="term" value="F:poly(A) RNA polymerase activity"/>
    <property type="evidence" value="ECO:0007669"/>
    <property type="project" value="InterPro"/>
</dbReference>